<feature type="transmembrane region" description="Helical" evidence="2">
    <location>
        <begin position="37"/>
        <end position="60"/>
    </location>
</feature>
<evidence type="ECO:0000256" key="2">
    <source>
        <dbReference type="SAM" id="Phobius"/>
    </source>
</evidence>
<keyword evidence="2" id="KW-1133">Transmembrane helix</keyword>
<dbReference type="EnsemblProtists" id="EKX34823">
    <property type="protein sequence ID" value="EKX34823"/>
    <property type="gene ID" value="GUITHDRAFT_146933"/>
</dbReference>
<feature type="region of interest" description="Disordered" evidence="1">
    <location>
        <begin position="90"/>
        <end position="113"/>
    </location>
</feature>
<reference evidence="4" key="3">
    <citation type="submission" date="2016-03" db="UniProtKB">
        <authorList>
            <consortium name="EnsemblProtists"/>
        </authorList>
    </citation>
    <scope>IDENTIFICATION</scope>
</reference>
<evidence type="ECO:0000256" key="1">
    <source>
        <dbReference type="SAM" id="MobiDB-lite"/>
    </source>
</evidence>
<dbReference type="AlphaFoldDB" id="L1IF32"/>
<feature type="transmembrane region" description="Helical" evidence="2">
    <location>
        <begin position="323"/>
        <end position="341"/>
    </location>
</feature>
<gene>
    <name evidence="3" type="ORF">GUITHDRAFT_146933</name>
</gene>
<dbReference type="PaxDb" id="55529-EKX34823"/>
<keyword evidence="5" id="KW-1185">Reference proteome</keyword>
<feature type="transmembrane region" description="Helical" evidence="2">
    <location>
        <begin position="215"/>
        <end position="239"/>
    </location>
</feature>
<dbReference type="Proteomes" id="UP000011087">
    <property type="component" value="Unassembled WGS sequence"/>
</dbReference>
<dbReference type="KEGG" id="gtt:GUITHDRAFT_146933"/>
<accession>L1IF32</accession>
<proteinExistence type="predicted"/>
<feature type="transmembrane region" description="Helical" evidence="2">
    <location>
        <begin position="378"/>
        <end position="397"/>
    </location>
</feature>
<dbReference type="RefSeq" id="XP_005821803.1">
    <property type="nucleotide sequence ID" value="XM_005821746.1"/>
</dbReference>
<keyword evidence="2" id="KW-0472">Membrane</keyword>
<dbReference type="HOGENOM" id="CLU_668087_0_0_1"/>
<name>L1IF32_GUITC</name>
<evidence type="ECO:0000313" key="4">
    <source>
        <dbReference type="EnsemblProtists" id="EKX34823"/>
    </source>
</evidence>
<protein>
    <submittedName>
        <fullName evidence="3 4">Uncharacterized protein</fullName>
    </submittedName>
</protein>
<feature type="compositionally biased region" description="Basic and acidic residues" evidence="1">
    <location>
        <begin position="102"/>
        <end position="113"/>
    </location>
</feature>
<evidence type="ECO:0000313" key="3">
    <source>
        <dbReference type="EMBL" id="EKX34823.1"/>
    </source>
</evidence>
<sequence length="412" mass="46419">MSLFSLIVKSIVFASCTLVSLYSTNERHITLDQQVTNSSVCVLLGCTYFLAIKVVSLVIARMTNRDRDPNYNEVEPAEDRELEEAIRDLERQENEETDQNEEETRRKHQETMRKAQEFTLDLDGTRDNESTARSFRSSVALPLRAKKEETITEFQEIMEVYRVVYFIGLSIFVASYTVDMTNGLSGMSLITGIIITQVPETISFMRHRNPEPHVAVNRCFSLFSFICVVAAILAFALNACANHTAPDDLVLCTRIENPRVDVLFGIALPLGATLPVIQAQHTRMNRVTLYKAAPFACCIAWVVWMFVGVDKINNITGNSPRDIILFLLNPFVKGCAVITLLSGCMQNRRIETATILVFILFCKEVHQHSQDREMMKSLVVGLAFSSISLAVCIMKHVPLVSESLTRMAAYRL</sequence>
<keyword evidence="2" id="KW-0812">Transmembrane</keyword>
<dbReference type="GeneID" id="17291547"/>
<feature type="transmembrane region" description="Helical" evidence="2">
    <location>
        <begin position="160"/>
        <end position="178"/>
    </location>
</feature>
<dbReference type="EMBL" id="JH993102">
    <property type="protein sequence ID" value="EKX34823.1"/>
    <property type="molecule type" value="Genomic_DNA"/>
</dbReference>
<organism evidence="3">
    <name type="scientific">Guillardia theta (strain CCMP2712)</name>
    <name type="common">Cryptophyte</name>
    <dbReference type="NCBI Taxonomy" id="905079"/>
    <lineage>
        <taxon>Eukaryota</taxon>
        <taxon>Cryptophyceae</taxon>
        <taxon>Pyrenomonadales</taxon>
        <taxon>Geminigeraceae</taxon>
        <taxon>Guillardia</taxon>
    </lineage>
</organism>
<reference evidence="5" key="2">
    <citation type="submission" date="2012-11" db="EMBL/GenBank/DDBJ databases">
        <authorList>
            <person name="Kuo A."/>
            <person name="Curtis B.A."/>
            <person name="Tanifuji G."/>
            <person name="Burki F."/>
            <person name="Gruber A."/>
            <person name="Irimia M."/>
            <person name="Maruyama S."/>
            <person name="Arias M.C."/>
            <person name="Ball S.G."/>
            <person name="Gile G.H."/>
            <person name="Hirakawa Y."/>
            <person name="Hopkins J.F."/>
            <person name="Rensing S.A."/>
            <person name="Schmutz J."/>
            <person name="Symeonidi A."/>
            <person name="Elias M."/>
            <person name="Eveleigh R.J."/>
            <person name="Herman E.K."/>
            <person name="Klute M.J."/>
            <person name="Nakayama T."/>
            <person name="Obornik M."/>
            <person name="Reyes-Prieto A."/>
            <person name="Armbrust E.V."/>
            <person name="Aves S.J."/>
            <person name="Beiko R.G."/>
            <person name="Coutinho P."/>
            <person name="Dacks J.B."/>
            <person name="Durnford D.G."/>
            <person name="Fast N.M."/>
            <person name="Green B.R."/>
            <person name="Grisdale C."/>
            <person name="Hempe F."/>
            <person name="Henrissat B."/>
            <person name="Hoppner M.P."/>
            <person name="Ishida K.-I."/>
            <person name="Kim E."/>
            <person name="Koreny L."/>
            <person name="Kroth P.G."/>
            <person name="Liu Y."/>
            <person name="Malik S.-B."/>
            <person name="Maier U.G."/>
            <person name="McRose D."/>
            <person name="Mock T."/>
            <person name="Neilson J.A."/>
            <person name="Onodera N.T."/>
            <person name="Poole A.M."/>
            <person name="Pritham E.J."/>
            <person name="Richards T.A."/>
            <person name="Rocap G."/>
            <person name="Roy S.W."/>
            <person name="Sarai C."/>
            <person name="Schaack S."/>
            <person name="Shirato S."/>
            <person name="Slamovits C.H."/>
            <person name="Spencer D.F."/>
            <person name="Suzuki S."/>
            <person name="Worden A.Z."/>
            <person name="Zauner S."/>
            <person name="Barry K."/>
            <person name="Bell C."/>
            <person name="Bharti A.K."/>
            <person name="Crow J.A."/>
            <person name="Grimwood J."/>
            <person name="Kramer R."/>
            <person name="Lindquist E."/>
            <person name="Lucas S."/>
            <person name="Salamov A."/>
            <person name="McFadden G.I."/>
            <person name="Lane C.E."/>
            <person name="Keeling P.J."/>
            <person name="Gray M.W."/>
            <person name="Grigoriev I.V."/>
            <person name="Archibald J.M."/>
        </authorList>
    </citation>
    <scope>NUCLEOTIDE SEQUENCE</scope>
    <source>
        <strain evidence="5">CCMP2712</strain>
    </source>
</reference>
<evidence type="ECO:0000313" key="5">
    <source>
        <dbReference type="Proteomes" id="UP000011087"/>
    </source>
</evidence>
<feature type="transmembrane region" description="Helical" evidence="2">
    <location>
        <begin position="289"/>
        <end position="307"/>
    </location>
</feature>
<reference evidence="3 5" key="1">
    <citation type="journal article" date="2012" name="Nature">
        <title>Algal genomes reveal evolutionary mosaicism and the fate of nucleomorphs.</title>
        <authorList>
            <consortium name="DOE Joint Genome Institute"/>
            <person name="Curtis B.A."/>
            <person name="Tanifuji G."/>
            <person name="Burki F."/>
            <person name="Gruber A."/>
            <person name="Irimia M."/>
            <person name="Maruyama S."/>
            <person name="Arias M.C."/>
            <person name="Ball S.G."/>
            <person name="Gile G.H."/>
            <person name="Hirakawa Y."/>
            <person name="Hopkins J.F."/>
            <person name="Kuo A."/>
            <person name="Rensing S.A."/>
            <person name="Schmutz J."/>
            <person name="Symeonidi A."/>
            <person name="Elias M."/>
            <person name="Eveleigh R.J."/>
            <person name="Herman E.K."/>
            <person name="Klute M.J."/>
            <person name="Nakayama T."/>
            <person name="Obornik M."/>
            <person name="Reyes-Prieto A."/>
            <person name="Armbrust E.V."/>
            <person name="Aves S.J."/>
            <person name="Beiko R.G."/>
            <person name="Coutinho P."/>
            <person name="Dacks J.B."/>
            <person name="Durnford D.G."/>
            <person name="Fast N.M."/>
            <person name="Green B.R."/>
            <person name="Grisdale C.J."/>
            <person name="Hempel F."/>
            <person name="Henrissat B."/>
            <person name="Hoppner M.P."/>
            <person name="Ishida K."/>
            <person name="Kim E."/>
            <person name="Koreny L."/>
            <person name="Kroth P.G."/>
            <person name="Liu Y."/>
            <person name="Malik S.B."/>
            <person name="Maier U.G."/>
            <person name="McRose D."/>
            <person name="Mock T."/>
            <person name="Neilson J.A."/>
            <person name="Onodera N.T."/>
            <person name="Poole A.M."/>
            <person name="Pritham E.J."/>
            <person name="Richards T.A."/>
            <person name="Rocap G."/>
            <person name="Roy S.W."/>
            <person name="Sarai C."/>
            <person name="Schaack S."/>
            <person name="Shirato S."/>
            <person name="Slamovits C.H."/>
            <person name="Spencer D.F."/>
            <person name="Suzuki S."/>
            <person name="Worden A.Z."/>
            <person name="Zauner S."/>
            <person name="Barry K."/>
            <person name="Bell C."/>
            <person name="Bharti A.K."/>
            <person name="Crow J.A."/>
            <person name="Grimwood J."/>
            <person name="Kramer R."/>
            <person name="Lindquist E."/>
            <person name="Lucas S."/>
            <person name="Salamov A."/>
            <person name="McFadden G.I."/>
            <person name="Lane C.E."/>
            <person name="Keeling P.J."/>
            <person name="Gray M.W."/>
            <person name="Grigoriev I.V."/>
            <person name="Archibald J.M."/>
        </authorList>
    </citation>
    <scope>NUCLEOTIDE SEQUENCE</scope>
    <source>
        <strain evidence="3 5">CCMP2712</strain>
    </source>
</reference>